<proteinExistence type="predicted"/>
<dbReference type="Proteomes" id="UP000015102">
    <property type="component" value="Unassembled WGS sequence"/>
</dbReference>
<dbReference type="InterPro" id="IPR030224">
    <property type="entry name" value="Sla2_fam"/>
</dbReference>
<dbReference type="GO" id="GO:0032051">
    <property type="term" value="F:clathrin light chain binding"/>
    <property type="evidence" value="ECO:0007669"/>
    <property type="project" value="TreeGrafter"/>
</dbReference>
<sequence length="191" mass="22251">MFPVTHIPAEFLSEKLSFITKIQKKVAIVFQCLKNWQKSVRKAMPHSKESLNLKALLWSVLTPKEALSNQRKVQTLINILVEDGHHFELLWSVLEDGNILYSHELSAWKFCHVLNQILIEAPPEILVSCYNNRRVLKNVGTYWKRSTLDIGFLILEYCKFLVKKVKFHAKYKQIAGIARTTSRNWSRNVIC</sequence>
<dbReference type="AlphaFoldDB" id="T1GCI6"/>
<dbReference type="GO" id="GO:0030136">
    <property type="term" value="C:clathrin-coated vesicle"/>
    <property type="evidence" value="ECO:0007669"/>
    <property type="project" value="TreeGrafter"/>
</dbReference>
<dbReference type="HOGENOM" id="CLU_1424817_0_0_1"/>
<evidence type="ECO:0000313" key="2">
    <source>
        <dbReference type="EnsemblMetazoa" id="MESCA001000-PA"/>
    </source>
</evidence>
<dbReference type="PANTHER" id="PTHR10407">
    <property type="entry name" value="HUNTINGTIN INTERACTING PROTEIN 1"/>
    <property type="match status" value="1"/>
</dbReference>
<dbReference type="Pfam" id="PF07651">
    <property type="entry name" value="ANTH"/>
    <property type="match status" value="1"/>
</dbReference>
<dbReference type="GO" id="GO:0043325">
    <property type="term" value="F:phosphatidylinositol-3,4-bisphosphate binding"/>
    <property type="evidence" value="ECO:0007669"/>
    <property type="project" value="TreeGrafter"/>
</dbReference>
<reference evidence="2" key="2">
    <citation type="submission" date="2015-06" db="UniProtKB">
        <authorList>
            <consortium name="EnsemblMetazoa"/>
        </authorList>
    </citation>
    <scope>IDENTIFICATION</scope>
</reference>
<dbReference type="EMBL" id="CAQQ02176773">
    <property type="status" value="NOT_ANNOTATED_CDS"/>
    <property type="molecule type" value="Genomic_DNA"/>
</dbReference>
<dbReference type="STRING" id="36166.T1GCI6"/>
<accession>T1GCI6</accession>
<dbReference type="SUPFAM" id="SSF48464">
    <property type="entry name" value="ENTH/VHS domain"/>
    <property type="match status" value="1"/>
</dbReference>
<name>T1GCI6_MEGSC</name>
<dbReference type="GO" id="GO:0080025">
    <property type="term" value="F:phosphatidylinositol-3,5-bisphosphate binding"/>
    <property type="evidence" value="ECO:0007669"/>
    <property type="project" value="TreeGrafter"/>
</dbReference>
<organism evidence="2 3">
    <name type="scientific">Megaselia scalaris</name>
    <name type="common">Humpbacked fly</name>
    <name type="synonym">Phora scalaris</name>
    <dbReference type="NCBI Taxonomy" id="36166"/>
    <lineage>
        <taxon>Eukaryota</taxon>
        <taxon>Metazoa</taxon>
        <taxon>Ecdysozoa</taxon>
        <taxon>Arthropoda</taxon>
        <taxon>Hexapoda</taxon>
        <taxon>Insecta</taxon>
        <taxon>Pterygota</taxon>
        <taxon>Neoptera</taxon>
        <taxon>Endopterygota</taxon>
        <taxon>Diptera</taxon>
        <taxon>Brachycera</taxon>
        <taxon>Muscomorpha</taxon>
        <taxon>Platypezoidea</taxon>
        <taxon>Phoridae</taxon>
        <taxon>Megaseliini</taxon>
        <taxon>Megaselia</taxon>
    </lineage>
</organism>
<dbReference type="GO" id="GO:0030864">
    <property type="term" value="C:cortical actin cytoskeleton"/>
    <property type="evidence" value="ECO:0007669"/>
    <property type="project" value="TreeGrafter"/>
</dbReference>
<keyword evidence="3" id="KW-1185">Reference proteome</keyword>
<evidence type="ECO:0000259" key="1">
    <source>
        <dbReference type="Pfam" id="PF07651"/>
    </source>
</evidence>
<evidence type="ECO:0000313" key="3">
    <source>
        <dbReference type="Proteomes" id="UP000015102"/>
    </source>
</evidence>
<dbReference type="GO" id="GO:0051015">
    <property type="term" value="F:actin filament binding"/>
    <property type="evidence" value="ECO:0007669"/>
    <property type="project" value="TreeGrafter"/>
</dbReference>
<feature type="domain" description="AP180 N-terminal homology (ANTH)" evidence="1">
    <location>
        <begin position="64"/>
        <end position="175"/>
    </location>
</feature>
<dbReference type="EnsemblMetazoa" id="MESCA001000-RA">
    <property type="protein sequence ID" value="MESCA001000-PA"/>
    <property type="gene ID" value="MESCA001000"/>
</dbReference>
<dbReference type="GO" id="GO:0035615">
    <property type="term" value="F:clathrin adaptor activity"/>
    <property type="evidence" value="ECO:0007669"/>
    <property type="project" value="TreeGrafter"/>
</dbReference>
<dbReference type="InterPro" id="IPR008942">
    <property type="entry name" value="ENTH_VHS"/>
</dbReference>
<dbReference type="GO" id="GO:0048268">
    <property type="term" value="P:clathrin coat assembly"/>
    <property type="evidence" value="ECO:0007669"/>
    <property type="project" value="TreeGrafter"/>
</dbReference>
<reference evidence="3" key="1">
    <citation type="submission" date="2013-02" db="EMBL/GenBank/DDBJ databases">
        <authorList>
            <person name="Hughes D."/>
        </authorList>
    </citation>
    <scope>NUCLEOTIDE SEQUENCE</scope>
    <source>
        <strain>Durham</strain>
        <strain evidence="3">NC isolate 2 -- Noor lab</strain>
    </source>
</reference>
<dbReference type="InterPro" id="IPR011417">
    <property type="entry name" value="ANTH_dom"/>
</dbReference>
<protein>
    <recommendedName>
        <fullName evidence="1">AP180 N-terminal homology (ANTH) domain-containing protein</fullName>
    </recommendedName>
</protein>
<dbReference type="PANTHER" id="PTHR10407:SF15">
    <property type="entry name" value="HUNTINGTIN INTERACTING PROTEIN 1"/>
    <property type="match status" value="1"/>
</dbReference>
<dbReference type="GO" id="GO:0007015">
    <property type="term" value="P:actin filament organization"/>
    <property type="evidence" value="ECO:0007669"/>
    <property type="project" value="TreeGrafter"/>
</dbReference>
<dbReference type="GO" id="GO:0006897">
    <property type="term" value="P:endocytosis"/>
    <property type="evidence" value="ECO:0007669"/>
    <property type="project" value="InterPro"/>
</dbReference>